<comment type="caution">
    <text evidence="1">The sequence shown here is derived from an EMBL/GenBank/DDBJ whole genome shotgun (WGS) entry which is preliminary data.</text>
</comment>
<gene>
    <name evidence="1" type="ORF">rsdtw13_38850</name>
</gene>
<dbReference type="Proteomes" id="UP001058074">
    <property type="component" value="Unassembled WGS sequence"/>
</dbReference>
<reference evidence="1" key="1">
    <citation type="journal article" date="2025" name="Int. J. Syst. Evol. Microbiol.">
        <title>Inconstantimicrobium mannanitabidum sp. nov., a novel member of the family Clostridiaceae isolated from anoxic soil under the treatment of reductive soil disinfestation.</title>
        <authorList>
            <person name="Ueki A."/>
            <person name="Tonouchi A."/>
            <person name="Honma S."/>
            <person name="Kaku N."/>
            <person name="Ueki K."/>
        </authorList>
    </citation>
    <scope>NUCLEOTIDE SEQUENCE</scope>
    <source>
        <strain evidence="1">TW13</strain>
    </source>
</reference>
<keyword evidence="2" id="KW-1185">Reference proteome</keyword>
<protein>
    <submittedName>
        <fullName evidence="1">Uncharacterized protein</fullName>
    </submittedName>
</protein>
<evidence type="ECO:0000313" key="1">
    <source>
        <dbReference type="EMBL" id="GKX68627.1"/>
    </source>
</evidence>
<name>A0ACB5RHS2_9CLOT</name>
<evidence type="ECO:0000313" key="2">
    <source>
        <dbReference type="Proteomes" id="UP001058074"/>
    </source>
</evidence>
<sequence>MRYFTDELWTKINSECKEEREKASLQWYKNAEEYSKVFKNVEKLLPKKFIKIYKQHSFHDYNLKRIEVIHGKQGYIDPVAVSIFVEEAGEVWNITYKKIKKILINYEQQPDVFGKKRRTYEGFDTYGYDEFFQVDEKTLSHEILFASGATILIHFEKISVNKIDS</sequence>
<organism evidence="1 2">
    <name type="scientific">Inconstantimicrobium mannanitabidum</name>
    <dbReference type="NCBI Taxonomy" id="1604901"/>
    <lineage>
        <taxon>Bacteria</taxon>
        <taxon>Bacillati</taxon>
        <taxon>Bacillota</taxon>
        <taxon>Clostridia</taxon>
        <taxon>Eubacteriales</taxon>
        <taxon>Clostridiaceae</taxon>
        <taxon>Inconstantimicrobium</taxon>
    </lineage>
</organism>
<accession>A0ACB5RHS2</accession>
<dbReference type="EMBL" id="BROD01000001">
    <property type="protein sequence ID" value="GKX68627.1"/>
    <property type="molecule type" value="Genomic_DNA"/>
</dbReference>
<proteinExistence type="predicted"/>